<dbReference type="EMBL" id="KN825395">
    <property type="protein sequence ID" value="KIK91370.1"/>
    <property type="molecule type" value="Genomic_DNA"/>
</dbReference>
<feature type="compositionally biased region" description="Basic and acidic residues" evidence="1">
    <location>
        <begin position="46"/>
        <end position="60"/>
    </location>
</feature>
<sequence length="76" mass="8258">MTVSLTRPPSPTRDAHLSHINPGHEDDRLASALHAALSTFVPGSSHSDHHHDMNKEKDRAGIEIIVESDCLVLKGT</sequence>
<dbReference type="InParanoid" id="A0A0D0E361"/>
<feature type="region of interest" description="Disordered" evidence="1">
    <location>
        <begin position="41"/>
        <end position="60"/>
    </location>
</feature>
<dbReference type="AlphaFoldDB" id="A0A0D0E361"/>
<evidence type="ECO:0000313" key="3">
    <source>
        <dbReference type="Proteomes" id="UP000054538"/>
    </source>
</evidence>
<dbReference type="STRING" id="930991.A0A0D0E361"/>
<name>A0A0D0E361_9AGAM</name>
<accession>A0A0D0E361</accession>
<protein>
    <submittedName>
        <fullName evidence="2">Uncharacterized protein</fullName>
    </submittedName>
</protein>
<evidence type="ECO:0000256" key="1">
    <source>
        <dbReference type="SAM" id="MobiDB-lite"/>
    </source>
</evidence>
<reference evidence="2 3" key="1">
    <citation type="submission" date="2014-04" db="EMBL/GenBank/DDBJ databases">
        <authorList>
            <consortium name="DOE Joint Genome Institute"/>
            <person name="Kuo A."/>
            <person name="Kohler A."/>
            <person name="Jargeat P."/>
            <person name="Nagy L.G."/>
            <person name="Floudas D."/>
            <person name="Copeland A."/>
            <person name="Barry K.W."/>
            <person name="Cichocki N."/>
            <person name="Veneault-Fourrey C."/>
            <person name="LaButti K."/>
            <person name="Lindquist E.A."/>
            <person name="Lipzen A."/>
            <person name="Lundell T."/>
            <person name="Morin E."/>
            <person name="Murat C."/>
            <person name="Sun H."/>
            <person name="Tunlid A."/>
            <person name="Henrissat B."/>
            <person name="Grigoriev I.V."/>
            <person name="Hibbett D.S."/>
            <person name="Martin F."/>
            <person name="Nordberg H.P."/>
            <person name="Cantor M.N."/>
            <person name="Hua S.X."/>
        </authorList>
    </citation>
    <scope>NUCLEOTIDE SEQUENCE [LARGE SCALE GENOMIC DNA]</scope>
    <source>
        <strain evidence="2 3">Ve08.2h10</strain>
    </source>
</reference>
<gene>
    <name evidence="2" type="ORF">PAXRUDRAFT_149658</name>
</gene>
<proteinExistence type="predicted"/>
<evidence type="ECO:0000313" key="2">
    <source>
        <dbReference type="EMBL" id="KIK91370.1"/>
    </source>
</evidence>
<dbReference type="OrthoDB" id="10422474at2759"/>
<dbReference type="HOGENOM" id="CLU_2655227_0_0_1"/>
<reference evidence="3" key="2">
    <citation type="submission" date="2015-01" db="EMBL/GenBank/DDBJ databases">
        <title>Evolutionary Origins and Diversification of the Mycorrhizal Mutualists.</title>
        <authorList>
            <consortium name="DOE Joint Genome Institute"/>
            <consortium name="Mycorrhizal Genomics Consortium"/>
            <person name="Kohler A."/>
            <person name="Kuo A."/>
            <person name="Nagy L.G."/>
            <person name="Floudas D."/>
            <person name="Copeland A."/>
            <person name="Barry K.W."/>
            <person name="Cichocki N."/>
            <person name="Veneault-Fourrey C."/>
            <person name="LaButti K."/>
            <person name="Lindquist E.A."/>
            <person name="Lipzen A."/>
            <person name="Lundell T."/>
            <person name="Morin E."/>
            <person name="Murat C."/>
            <person name="Riley R."/>
            <person name="Ohm R."/>
            <person name="Sun H."/>
            <person name="Tunlid A."/>
            <person name="Henrissat B."/>
            <person name="Grigoriev I.V."/>
            <person name="Hibbett D.S."/>
            <person name="Martin F."/>
        </authorList>
    </citation>
    <scope>NUCLEOTIDE SEQUENCE [LARGE SCALE GENOMIC DNA]</scope>
    <source>
        <strain evidence="3">Ve08.2h10</strain>
    </source>
</reference>
<keyword evidence="3" id="KW-1185">Reference proteome</keyword>
<organism evidence="2 3">
    <name type="scientific">Paxillus rubicundulus Ve08.2h10</name>
    <dbReference type="NCBI Taxonomy" id="930991"/>
    <lineage>
        <taxon>Eukaryota</taxon>
        <taxon>Fungi</taxon>
        <taxon>Dikarya</taxon>
        <taxon>Basidiomycota</taxon>
        <taxon>Agaricomycotina</taxon>
        <taxon>Agaricomycetes</taxon>
        <taxon>Agaricomycetidae</taxon>
        <taxon>Boletales</taxon>
        <taxon>Paxilineae</taxon>
        <taxon>Paxillaceae</taxon>
        <taxon>Paxillus</taxon>
    </lineage>
</organism>
<feature type="region of interest" description="Disordered" evidence="1">
    <location>
        <begin position="1"/>
        <end position="25"/>
    </location>
</feature>
<feature type="non-terminal residue" evidence="2">
    <location>
        <position position="76"/>
    </location>
</feature>
<feature type="compositionally biased region" description="Basic and acidic residues" evidence="1">
    <location>
        <begin position="13"/>
        <end position="25"/>
    </location>
</feature>
<dbReference type="Proteomes" id="UP000054538">
    <property type="component" value="Unassembled WGS sequence"/>
</dbReference>